<dbReference type="GO" id="GO:0016075">
    <property type="term" value="P:rRNA catabolic process"/>
    <property type="evidence" value="ECO:0007669"/>
    <property type="project" value="TreeGrafter"/>
</dbReference>
<evidence type="ECO:0000256" key="2">
    <source>
        <dbReference type="ARBA" id="ARBA00022649"/>
    </source>
</evidence>
<evidence type="ECO:0000313" key="3">
    <source>
        <dbReference type="EMBL" id="MQS52715.1"/>
    </source>
</evidence>
<dbReference type="Proteomes" id="UP000380386">
    <property type="component" value="Unassembled WGS sequence"/>
</dbReference>
<dbReference type="OrthoDB" id="9808744at2"/>
<dbReference type="PANTHER" id="PTHR33988">
    <property type="entry name" value="ENDORIBONUCLEASE MAZF-RELATED"/>
    <property type="match status" value="1"/>
</dbReference>
<dbReference type="Gene3D" id="2.30.30.110">
    <property type="match status" value="1"/>
</dbReference>
<evidence type="ECO:0000256" key="1">
    <source>
        <dbReference type="ARBA" id="ARBA00007521"/>
    </source>
</evidence>
<dbReference type="GO" id="GO:0003677">
    <property type="term" value="F:DNA binding"/>
    <property type="evidence" value="ECO:0007669"/>
    <property type="project" value="InterPro"/>
</dbReference>
<evidence type="ECO:0000313" key="4">
    <source>
        <dbReference type="Proteomes" id="UP000380386"/>
    </source>
</evidence>
<accession>A0A5P0ZI94</accession>
<dbReference type="GO" id="GO:0004521">
    <property type="term" value="F:RNA endonuclease activity"/>
    <property type="evidence" value="ECO:0007669"/>
    <property type="project" value="TreeGrafter"/>
</dbReference>
<dbReference type="SUPFAM" id="SSF50118">
    <property type="entry name" value="Cell growth inhibitor/plasmid maintenance toxic component"/>
    <property type="match status" value="1"/>
</dbReference>
<organism evidence="3 4">
    <name type="scientific">Companilactobacillus mishanensis</name>
    <dbReference type="NCBI Taxonomy" id="2486008"/>
    <lineage>
        <taxon>Bacteria</taxon>
        <taxon>Bacillati</taxon>
        <taxon>Bacillota</taxon>
        <taxon>Bacilli</taxon>
        <taxon>Lactobacillales</taxon>
        <taxon>Lactobacillaceae</taxon>
        <taxon>Companilactobacillus</taxon>
    </lineage>
</organism>
<dbReference type="InterPro" id="IPR011067">
    <property type="entry name" value="Plasmid_toxin/cell-grow_inhib"/>
</dbReference>
<dbReference type="EMBL" id="VDFM01000007">
    <property type="protein sequence ID" value="MQS52715.1"/>
    <property type="molecule type" value="Genomic_DNA"/>
</dbReference>
<sequence>MVKQGDIIFVNFNPSVGHEQKNSRPGIILTNDLVAEKSNISIVAPISSTKRDFPMYYKLESTKKIFGKVLLNQTKALDLKARNIESNDVKDSVSSEELEIIIKRYFLLFSID</sequence>
<reference evidence="3 4" key="1">
    <citation type="journal article" date="2019" name="Syst. Appl. Microbiol.">
        <title>Polyphasic characterization of two novel Lactobacillus spp. isolated from blown salami packages: Description of Lactobacillus halodurans sp. nov. and Lactobacillus salsicarnum sp. nov.</title>
        <authorList>
            <person name="Schuster J.A."/>
            <person name="Klingl A."/>
            <person name="Vogel R.F."/>
            <person name="Ehrmann M.A."/>
        </authorList>
    </citation>
    <scope>NUCLEOTIDE SEQUENCE [LARGE SCALE GENOMIC DNA]</scope>
    <source>
        <strain evidence="3 4">TMW 1.2118</strain>
    </source>
</reference>
<protein>
    <submittedName>
        <fullName evidence="3">Type II toxin-antitoxin system PemK/MazF family toxin</fullName>
    </submittedName>
</protein>
<keyword evidence="2" id="KW-1277">Toxin-antitoxin system</keyword>
<dbReference type="AlphaFoldDB" id="A0A5P0ZI94"/>
<dbReference type="Pfam" id="PF02452">
    <property type="entry name" value="PemK_toxin"/>
    <property type="match status" value="1"/>
</dbReference>
<comment type="caution">
    <text evidence="3">The sequence shown here is derived from an EMBL/GenBank/DDBJ whole genome shotgun (WGS) entry which is preliminary data.</text>
</comment>
<dbReference type="InterPro" id="IPR003477">
    <property type="entry name" value="PemK-like"/>
</dbReference>
<dbReference type="RefSeq" id="WP_153383248.1">
    <property type="nucleotide sequence ID" value="NZ_VDFM01000007.1"/>
</dbReference>
<comment type="similarity">
    <text evidence="1">Belongs to the PemK/MazF family.</text>
</comment>
<proteinExistence type="inferred from homology"/>
<dbReference type="GO" id="GO:0006402">
    <property type="term" value="P:mRNA catabolic process"/>
    <property type="evidence" value="ECO:0007669"/>
    <property type="project" value="TreeGrafter"/>
</dbReference>
<gene>
    <name evidence="3" type="ORF">FHL02_06735</name>
</gene>
<name>A0A5P0ZI94_9LACO</name>